<reference evidence="2" key="2">
    <citation type="submission" date="2022-01" db="EMBL/GenBank/DDBJ databases">
        <authorList>
            <person name="Yamashiro T."/>
            <person name="Shiraishi A."/>
            <person name="Satake H."/>
            <person name="Nakayama K."/>
        </authorList>
    </citation>
    <scope>NUCLEOTIDE SEQUENCE</scope>
</reference>
<sequence length="223" mass="24999">MLCYLTGMEPYYIQCIKDGPFQPKTADGANKPESQWTPDKRRVVNQDQRLKSIIISCLPDDIMESAISSKTSETLSRTYTRYKTLLNELANDGVTLSKHEINVSNPKPVTSSVPTEVKTNDQESKINELTKLVQILMDEKINSTQKPQEPKFVSSQPESSKSVNSSKQSQDSKPNGKNPYSSKPVRPKPLQKPKLLDIRKRLGHPVYFTVVTFGNGSGNKPNM</sequence>
<feature type="region of interest" description="Disordered" evidence="1">
    <location>
        <begin position="102"/>
        <end position="122"/>
    </location>
</feature>
<reference evidence="2" key="1">
    <citation type="journal article" date="2022" name="Int. J. Mol. Sci.">
        <title>Draft Genome of Tanacetum Coccineum: Genomic Comparison of Closely Related Tanacetum-Family Plants.</title>
        <authorList>
            <person name="Yamashiro T."/>
            <person name="Shiraishi A."/>
            <person name="Nakayama K."/>
            <person name="Satake H."/>
        </authorList>
    </citation>
    <scope>NUCLEOTIDE SEQUENCE</scope>
</reference>
<feature type="compositionally biased region" description="Low complexity" evidence="1">
    <location>
        <begin position="154"/>
        <end position="173"/>
    </location>
</feature>
<accession>A0ABQ5E436</accession>
<evidence type="ECO:0000313" key="3">
    <source>
        <dbReference type="Proteomes" id="UP001151760"/>
    </source>
</evidence>
<name>A0ABQ5E436_9ASTR</name>
<feature type="region of interest" description="Disordered" evidence="1">
    <location>
        <begin position="141"/>
        <end position="199"/>
    </location>
</feature>
<proteinExistence type="predicted"/>
<keyword evidence="3" id="KW-1185">Reference proteome</keyword>
<evidence type="ECO:0000313" key="2">
    <source>
        <dbReference type="EMBL" id="GJT44574.1"/>
    </source>
</evidence>
<organism evidence="2 3">
    <name type="scientific">Tanacetum coccineum</name>
    <dbReference type="NCBI Taxonomy" id="301880"/>
    <lineage>
        <taxon>Eukaryota</taxon>
        <taxon>Viridiplantae</taxon>
        <taxon>Streptophyta</taxon>
        <taxon>Embryophyta</taxon>
        <taxon>Tracheophyta</taxon>
        <taxon>Spermatophyta</taxon>
        <taxon>Magnoliopsida</taxon>
        <taxon>eudicotyledons</taxon>
        <taxon>Gunneridae</taxon>
        <taxon>Pentapetalae</taxon>
        <taxon>asterids</taxon>
        <taxon>campanulids</taxon>
        <taxon>Asterales</taxon>
        <taxon>Asteraceae</taxon>
        <taxon>Asteroideae</taxon>
        <taxon>Anthemideae</taxon>
        <taxon>Anthemidinae</taxon>
        <taxon>Tanacetum</taxon>
    </lineage>
</organism>
<feature type="compositionally biased region" description="Polar residues" evidence="1">
    <location>
        <begin position="102"/>
        <end position="114"/>
    </location>
</feature>
<evidence type="ECO:0000256" key="1">
    <source>
        <dbReference type="SAM" id="MobiDB-lite"/>
    </source>
</evidence>
<gene>
    <name evidence="2" type="ORF">Tco_0953289</name>
</gene>
<dbReference type="EMBL" id="BQNB010015825">
    <property type="protein sequence ID" value="GJT44574.1"/>
    <property type="molecule type" value="Genomic_DNA"/>
</dbReference>
<comment type="caution">
    <text evidence="2">The sequence shown here is derived from an EMBL/GenBank/DDBJ whole genome shotgun (WGS) entry which is preliminary data.</text>
</comment>
<protein>
    <submittedName>
        <fullName evidence="2">Uncharacterized protein</fullName>
    </submittedName>
</protein>
<dbReference type="Proteomes" id="UP001151760">
    <property type="component" value="Unassembled WGS sequence"/>
</dbReference>